<evidence type="ECO:0000256" key="3">
    <source>
        <dbReference type="ARBA" id="ARBA00023054"/>
    </source>
</evidence>
<dbReference type="Pfam" id="PF06160">
    <property type="entry name" value="EzrA"/>
    <property type="match status" value="1"/>
</dbReference>
<comment type="subcellular location">
    <subcellularLocation>
        <location evidence="6">Cell membrane</location>
        <topology evidence="6">Single-pass membrane protein</topology>
    </subcellularLocation>
    <text evidence="6">Colocalized with FtsZ to the nascent septal site.</text>
</comment>
<keyword evidence="3 6" id="KW-0175">Coiled coil</keyword>
<dbReference type="eggNOG" id="COG4477">
    <property type="taxonomic scope" value="Bacteria"/>
</dbReference>
<dbReference type="OrthoDB" id="1654473at2"/>
<evidence type="ECO:0000256" key="5">
    <source>
        <dbReference type="ARBA" id="ARBA00023210"/>
    </source>
</evidence>
<feature type="topological domain" description="Cytoplasmic" evidence="6">
    <location>
        <begin position="27"/>
        <end position="577"/>
    </location>
</feature>
<comment type="function">
    <text evidence="6">Negative regulator of FtsZ ring formation; modulates the frequency and position of FtsZ ring formation. Inhibits FtsZ ring formation at polar sites. Interacts either with FtsZ or with one of its binding partners to promote depolymerization.</text>
</comment>
<feature type="coiled-coil region" evidence="6">
    <location>
        <begin position="460"/>
        <end position="501"/>
    </location>
</feature>
<keyword evidence="4 6" id="KW-0472">Membrane</keyword>
<proteinExistence type="inferred from homology"/>
<dbReference type="GO" id="GO:0000921">
    <property type="term" value="P:septin ring assembly"/>
    <property type="evidence" value="ECO:0007669"/>
    <property type="project" value="InterPro"/>
</dbReference>
<dbReference type="GeneID" id="82846173"/>
<evidence type="ECO:0000313" key="8">
    <source>
        <dbReference type="EMBL" id="CCI80884.1"/>
    </source>
</evidence>
<evidence type="ECO:0000256" key="7">
    <source>
        <dbReference type="SAM" id="Phobius"/>
    </source>
</evidence>
<keyword evidence="6" id="KW-1003">Cell membrane</keyword>
<evidence type="ECO:0000256" key="4">
    <source>
        <dbReference type="ARBA" id="ARBA00023136"/>
    </source>
</evidence>
<dbReference type="RefSeq" id="WP_008469439.1">
    <property type="nucleotide sequence ID" value="NZ_AYZP01000001.1"/>
</dbReference>
<keyword evidence="2 6" id="KW-1133">Transmembrane helix</keyword>
<protein>
    <recommendedName>
        <fullName evidence="6">Septation ring formation regulator EzrA</fullName>
    </recommendedName>
</protein>
<evidence type="ECO:0000313" key="9">
    <source>
        <dbReference type="Proteomes" id="UP000009320"/>
    </source>
</evidence>
<dbReference type="HAMAP" id="MF_00728">
    <property type="entry name" value="EzrA"/>
    <property type="match status" value="1"/>
</dbReference>
<name>I7L8R9_9LACO</name>
<dbReference type="AlphaFoldDB" id="I7L8R9"/>
<keyword evidence="1 6" id="KW-0812">Transmembrane</keyword>
<dbReference type="GO" id="GO:0000917">
    <property type="term" value="P:division septum assembly"/>
    <property type="evidence" value="ECO:0007669"/>
    <property type="project" value="UniProtKB-KW"/>
</dbReference>
<evidence type="ECO:0000256" key="2">
    <source>
        <dbReference type="ARBA" id="ARBA00022989"/>
    </source>
</evidence>
<evidence type="ECO:0000256" key="1">
    <source>
        <dbReference type="ARBA" id="ARBA00022692"/>
    </source>
</evidence>
<dbReference type="InterPro" id="IPR010379">
    <property type="entry name" value="EzrA"/>
</dbReference>
<feature type="transmembrane region" description="Helical" evidence="7">
    <location>
        <begin position="7"/>
        <end position="26"/>
    </location>
</feature>
<keyword evidence="9" id="KW-1185">Reference proteome</keyword>
<dbReference type="STRING" id="1423758.FC41_GL000351"/>
<comment type="similarity">
    <text evidence="6">Belongs to the EzrA family.</text>
</comment>
<evidence type="ECO:0000256" key="6">
    <source>
        <dbReference type="HAMAP-Rule" id="MF_00728"/>
    </source>
</evidence>
<gene>
    <name evidence="6" type="primary">ezrA</name>
    <name evidence="8" type="ORF">BN55_02970</name>
</gene>
<sequence length="577" mass="66717">MSSAQSIIIILIIVLIIALVAAAVIINKYFNHQIAQIDQASEQLNDITAKENISRLEKMGLAGKSLATFEESKSAYQEVETKQIGELQHLLEQAAETNAKYNLLKARRIIKQAEELAQSAQETVDKSKTTFNELLESNRDNKIQYASLLKDYQQQRKQILANSFNYEQSLTQLENDLALIEGQFDTVKNLSAQGDHVEAKRVLDEIKEKITSLKKSLPDIQKYEQDLRTIFGEQLDEITHTYKKMLKDKYRIEEVDVLETIKQLREKIEESRADLSKLELDKVKKINDAINERIDGLYDILTKEFKARPFVDKNQDKILKVLSHMSTNSAKLVAKLEHIDESYELNHGELQEAKELESRVNHLNVDFGSDCQKLADGKGVYSDTESKWLAMLQELEQIDNRQKKISKDVDGLFDAEEIANDSIDHFKQDVSLIYRRVERRQLPGKPESFVQMYTLVVNEISKTSEELNQVRINLEKISQELIQIQEDIDRLQKEADEILSSADLVELTMQYSNKYLNNAEIKRARKQAYDLYQNKFEYKEALDTIATALEKVEPGSYQRIEKEYYDEKKKNDEDTNN</sequence>
<dbReference type="Proteomes" id="UP000009320">
    <property type="component" value="Unassembled WGS sequence"/>
</dbReference>
<keyword evidence="5 6" id="KW-0717">Septation</keyword>
<dbReference type="GO" id="GO:0005940">
    <property type="term" value="C:septin ring"/>
    <property type="evidence" value="ECO:0007669"/>
    <property type="project" value="InterPro"/>
</dbReference>
<keyword evidence="6" id="KW-0132">Cell division</keyword>
<organism evidence="8 9">
    <name type="scientific">Lactobacillus hominis DSM 23910 = CRBIP 24.179</name>
    <dbReference type="NCBI Taxonomy" id="1423758"/>
    <lineage>
        <taxon>Bacteria</taxon>
        <taxon>Bacillati</taxon>
        <taxon>Bacillota</taxon>
        <taxon>Bacilli</taxon>
        <taxon>Lactobacillales</taxon>
        <taxon>Lactobacillaceae</taxon>
        <taxon>Lactobacillus</taxon>
    </lineage>
</organism>
<feature type="coiled-coil region" evidence="6">
    <location>
        <begin position="254"/>
        <end position="281"/>
    </location>
</feature>
<comment type="caution">
    <text evidence="8">The sequence shown here is derived from an EMBL/GenBank/DDBJ whole genome shotgun (WGS) entry which is preliminary data.</text>
</comment>
<keyword evidence="6" id="KW-0131">Cell cycle</keyword>
<accession>I7L8R9</accession>
<feature type="coiled-coil region" evidence="6">
    <location>
        <begin position="87"/>
        <end position="130"/>
    </location>
</feature>
<reference evidence="8 9" key="1">
    <citation type="submission" date="2012-06" db="EMBL/GenBank/DDBJ databases">
        <title>Draft Genome Sequence of Lactobacillus hominis Strain CRBIP 24.179T, isolated from human intestine.</title>
        <authorList>
            <person name="Cousin S."/>
            <person name="Ma L."/>
            <person name="Bizet C."/>
            <person name="Loux V."/>
            <person name="Bouchier C."/>
            <person name="Clermont D."/>
            <person name="Creno S."/>
        </authorList>
    </citation>
    <scope>NUCLEOTIDE SEQUENCE [LARGE SCALE GENOMIC DNA]</scope>
    <source>
        <strain evidence="9">CRBIP 24.179T</strain>
    </source>
</reference>
<dbReference type="NCBIfam" id="NF003409">
    <property type="entry name" value="PRK04778.1-3"/>
    <property type="match status" value="1"/>
</dbReference>
<feature type="topological domain" description="Extracellular" evidence="6">
    <location>
        <begin position="1"/>
        <end position="7"/>
    </location>
</feature>
<dbReference type="EMBL" id="CAKE01000001">
    <property type="protein sequence ID" value="CCI80884.1"/>
    <property type="molecule type" value="Genomic_DNA"/>
</dbReference>
<dbReference type="GO" id="GO:0005886">
    <property type="term" value="C:plasma membrane"/>
    <property type="evidence" value="ECO:0007669"/>
    <property type="project" value="UniProtKB-SubCell"/>
</dbReference>